<comment type="caution">
    <text evidence="2">The sequence shown here is derived from an EMBL/GenBank/DDBJ whole genome shotgun (WGS) entry which is preliminary data.</text>
</comment>
<feature type="transmembrane region" description="Helical" evidence="1">
    <location>
        <begin position="21"/>
        <end position="40"/>
    </location>
</feature>
<sequence>MLKGSRVEGMDTDTRYGVFGSFQLWEGMALLAAIILPMSIASNYRLPFFLTLLAPLVGFMVTLFVIFYLRHIEDHEPRKFDTWYGWYTGPDYYEVRPDPHPVPVTRRPSEL</sequence>
<organism evidence="2 3">
    <name type="scientific">Deinococcus petrolearius</name>
    <dbReference type="NCBI Taxonomy" id="1751295"/>
    <lineage>
        <taxon>Bacteria</taxon>
        <taxon>Thermotogati</taxon>
        <taxon>Deinococcota</taxon>
        <taxon>Deinococci</taxon>
        <taxon>Deinococcales</taxon>
        <taxon>Deinococcaceae</taxon>
        <taxon>Deinococcus</taxon>
    </lineage>
</organism>
<keyword evidence="1" id="KW-0472">Membrane</keyword>
<protein>
    <submittedName>
        <fullName evidence="2">Uncharacterized protein</fullName>
    </submittedName>
</protein>
<dbReference type="EMBL" id="JBHSOH010000029">
    <property type="protein sequence ID" value="MFC5849582.1"/>
    <property type="molecule type" value="Genomic_DNA"/>
</dbReference>
<gene>
    <name evidence="2" type="ORF">ACFPQ6_14845</name>
</gene>
<reference evidence="3" key="1">
    <citation type="journal article" date="2019" name="Int. J. Syst. Evol. Microbiol.">
        <title>The Global Catalogue of Microorganisms (GCM) 10K type strain sequencing project: providing services to taxonomists for standard genome sequencing and annotation.</title>
        <authorList>
            <consortium name="The Broad Institute Genomics Platform"/>
            <consortium name="The Broad Institute Genome Sequencing Center for Infectious Disease"/>
            <person name="Wu L."/>
            <person name="Ma J."/>
        </authorList>
    </citation>
    <scope>NUCLEOTIDE SEQUENCE [LARGE SCALE GENOMIC DNA]</scope>
    <source>
        <strain evidence="3">CGMCC 1.15053</strain>
    </source>
</reference>
<feature type="transmembrane region" description="Helical" evidence="1">
    <location>
        <begin position="46"/>
        <end position="69"/>
    </location>
</feature>
<dbReference type="Proteomes" id="UP001595979">
    <property type="component" value="Unassembled WGS sequence"/>
</dbReference>
<keyword evidence="1" id="KW-1133">Transmembrane helix</keyword>
<keyword evidence="1" id="KW-0812">Transmembrane</keyword>
<keyword evidence="3" id="KW-1185">Reference proteome</keyword>
<name>A0ABW1DLS8_9DEIO</name>
<evidence type="ECO:0000256" key="1">
    <source>
        <dbReference type="SAM" id="Phobius"/>
    </source>
</evidence>
<proteinExistence type="predicted"/>
<evidence type="ECO:0000313" key="3">
    <source>
        <dbReference type="Proteomes" id="UP001595979"/>
    </source>
</evidence>
<accession>A0ABW1DLS8</accession>
<dbReference type="RefSeq" id="WP_380050852.1">
    <property type="nucleotide sequence ID" value="NZ_JBHSOH010000029.1"/>
</dbReference>
<evidence type="ECO:0000313" key="2">
    <source>
        <dbReference type="EMBL" id="MFC5849582.1"/>
    </source>
</evidence>